<evidence type="ECO:0000256" key="3">
    <source>
        <dbReference type="ARBA" id="ARBA00023125"/>
    </source>
</evidence>
<evidence type="ECO:0000256" key="1">
    <source>
        <dbReference type="ARBA" id="ARBA00009437"/>
    </source>
</evidence>
<keyword evidence="3" id="KW-0238">DNA-binding</keyword>
<dbReference type="Proteomes" id="UP000015350">
    <property type="component" value="Unassembled WGS sequence"/>
</dbReference>
<comment type="caution">
    <text evidence="6">The sequence shown here is derived from an EMBL/GenBank/DDBJ whole genome shotgun (WGS) entry which is preliminary data.</text>
</comment>
<dbReference type="AlphaFoldDB" id="S9TSE0"/>
<dbReference type="Pfam" id="PF00126">
    <property type="entry name" value="HTH_1"/>
    <property type="match status" value="1"/>
</dbReference>
<dbReference type="PATRIC" id="fig|1316936.3.peg.2152"/>
<dbReference type="GO" id="GO:0000976">
    <property type="term" value="F:transcription cis-regulatory region binding"/>
    <property type="evidence" value="ECO:0007669"/>
    <property type="project" value="TreeGrafter"/>
</dbReference>
<comment type="similarity">
    <text evidence="1">Belongs to the LysR transcriptional regulatory family.</text>
</comment>
<dbReference type="InterPro" id="IPR005119">
    <property type="entry name" value="LysR_subst-bd"/>
</dbReference>
<dbReference type="Gene3D" id="1.10.10.10">
    <property type="entry name" value="Winged helix-like DNA-binding domain superfamily/Winged helix DNA-binding domain"/>
    <property type="match status" value="1"/>
</dbReference>
<gene>
    <name evidence="6" type="ORF">K678_10796</name>
</gene>
<evidence type="ECO:0000256" key="2">
    <source>
        <dbReference type="ARBA" id="ARBA00023015"/>
    </source>
</evidence>
<dbReference type="Pfam" id="PF03466">
    <property type="entry name" value="LysR_substrate"/>
    <property type="match status" value="1"/>
</dbReference>
<reference evidence="6 7" key="1">
    <citation type="submission" date="2013-04" db="EMBL/GenBank/DDBJ databases">
        <authorList>
            <person name="Kuznetsov B."/>
            <person name="Ivanovsky R."/>
        </authorList>
    </citation>
    <scope>NUCLEOTIDE SEQUENCE [LARGE SCALE GENOMIC DNA]</scope>
    <source>
        <strain evidence="6 7">MGU-K5</strain>
    </source>
</reference>
<dbReference type="eggNOG" id="COG0583">
    <property type="taxonomic scope" value="Bacteria"/>
</dbReference>
<dbReference type="PANTHER" id="PTHR30126">
    <property type="entry name" value="HTH-TYPE TRANSCRIPTIONAL REGULATOR"/>
    <property type="match status" value="1"/>
</dbReference>
<dbReference type="Gene3D" id="3.40.190.290">
    <property type="match status" value="1"/>
</dbReference>
<protein>
    <submittedName>
        <fullName evidence="6">LysR family transcriptional regulator</fullName>
    </submittedName>
</protein>
<dbReference type="PROSITE" id="PS50931">
    <property type="entry name" value="HTH_LYSR"/>
    <property type="match status" value="1"/>
</dbReference>
<dbReference type="InterPro" id="IPR036390">
    <property type="entry name" value="WH_DNA-bd_sf"/>
</dbReference>
<dbReference type="STRING" id="1316936.K678_10796"/>
<dbReference type="PRINTS" id="PR00039">
    <property type="entry name" value="HTHLYSR"/>
</dbReference>
<keyword evidence="2" id="KW-0805">Transcription regulation</keyword>
<evidence type="ECO:0000259" key="5">
    <source>
        <dbReference type="PROSITE" id="PS50931"/>
    </source>
</evidence>
<dbReference type="InterPro" id="IPR000847">
    <property type="entry name" value="LysR_HTH_N"/>
</dbReference>
<accession>S9TSE0</accession>
<proteinExistence type="inferred from homology"/>
<organism evidence="6 7">
    <name type="scientific">Magnetospirillum fulvum MGU-K5</name>
    <dbReference type="NCBI Taxonomy" id="1316936"/>
    <lineage>
        <taxon>Bacteria</taxon>
        <taxon>Pseudomonadati</taxon>
        <taxon>Pseudomonadota</taxon>
        <taxon>Alphaproteobacteria</taxon>
        <taxon>Rhodospirillales</taxon>
        <taxon>Rhodospirillaceae</taxon>
        <taxon>Magnetospirillum</taxon>
    </lineage>
</organism>
<dbReference type="SUPFAM" id="SSF53850">
    <property type="entry name" value="Periplasmic binding protein-like II"/>
    <property type="match status" value="1"/>
</dbReference>
<dbReference type="SUPFAM" id="SSF46785">
    <property type="entry name" value="Winged helix' DNA-binding domain"/>
    <property type="match status" value="1"/>
</dbReference>
<evidence type="ECO:0000256" key="4">
    <source>
        <dbReference type="ARBA" id="ARBA00023163"/>
    </source>
</evidence>
<keyword evidence="4" id="KW-0804">Transcription</keyword>
<evidence type="ECO:0000313" key="7">
    <source>
        <dbReference type="Proteomes" id="UP000015350"/>
    </source>
</evidence>
<dbReference type="EMBL" id="AQPH01000039">
    <property type="protein sequence ID" value="EPY01455.1"/>
    <property type="molecule type" value="Genomic_DNA"/>
</dbReference>
<name>S9TSE0_MAGFU</name>
<feature type="domain" description="HTH lysR-type" evidence="5">
    <location>
        <begin position="1"/>
        <end position="41"/>
    </location>
</feature>
<dbReference type="CDD" id="cd08442">
    <property type="entry name" value="PBP2_YofA_SoxR_like"/>
    <property type="match status" value="1"/>
</dbReference>
<evidence type="ECO:0000313" key="6">
    <source>
        <dbReference type="EMBL" id="EPY01455.1"/>
    </source>
</evidence>
<sequence>MVRAAARLNRVQSNVTTRIRQLEEKLGVALFRREGRGLRLTAEGEKLLPYAERLLRLAEEATLAMRSGLPLGQFRLGALESTAGVRLPPLLALYHARFPNVTVELSTGSTGQLLNRLLKFEIDAAFVSEPFSAPELEALPVFIEELALVAPIGASLADATQLARRTIIAFSQGCSYRRRLEEWLAAEKISPERVLEFASYQAMAACVAAGTGVAVMPRSVLRDLSAIEQVATHDLPPHIAANRTHLVWRAPSSPAVEALLSLLRSEAADVPPRPSFLAAG</sequence>
<dbReference type="GO" id="GO:0003700">
    <property type="term" value="F:DNA-binding transcription factor activity"/>
    <property type="evidence" value="ECO:0007669"/>
    <property type="project" value="InterPro"/>
</dbReference>
<dbReference type="InterPro" id="IPR036388">
    <property type="entry name" value="WH-like_DNA-bd_sf"/>
</dbReference>
<dbReference type="PANTHER" id="PTHR30126:SF40">
    <property type="entry name" value="HTH-TYPE TRANSCRIPTIONAL REGULATOR GLTR"/>
    <property type="match status" value="1"/>
</dbReference>